<sequence>MENRLVTTSSMHETSLGGYSSGLVLLTCWLDQGTGPCKKPAFESHTEDDNVRHSKYCHLAYPTLDEINKMYRENI</sequence>
<dbReference type="Proteomes" id="UP000001312">
    <property type="component" value="Unassembled WGS sequence"/>
</dbReference>
<dbReference type="KEGG" id="ssl:SS1G_06484"/>
<dbReference type="EMBL" id="CH476628">
    <property type="protein sequence ID" value="EDO04002.1"/>
    <property type="molecule type" value="Genomic_DNA"/>
</dbReference>
<dbReference type="RefSeq" id="XP_001592244.1">
    <property type="nucleotide sequence ID" value="XM_001592194.1"/>
</dbReference>
<accession>A7EMD6</accession>
<gene>
    <name evidence="1" type="ORF">SS1G_06484</name>
</gene>
<name>A7EMD6_SCLS1</name>
<dbReference type="AlphaFoldDB" id="A7EMD6"/>
<protein>
    <submittedName>
        <fullName evidence="1">Uncharacterized protein</fullName>
    </submittedName>
</protein>
<evidence type="ECO:0000313" key="2">
    <source>
        <dbReference type="Proteomes" id="UP000001312"/>
    </source>
</evidence>
<evidence type="ECO:0000313" key="1">
    <source>
        <dbReference type="EMBL" id="EDO04002.1"/>
    </source>
</evidence>
<dbReference type="InParanoid" id="A7EMD6"/>
<organism evidence="1 2">
    <name type="scientific">Sclerotinia sclerotiorum (strain ATCC 18683 / 1980 / Ss-1)</name>
    <name type="common">White mold</name>
    <name type="synonym">Whetzelinia sclerotiorum</name>
    <dbReference type="NCBI Taxonomy" id="665079"/>
    <lineage>
        <taxon>Eukaryota</taxon>
        <taxon>Fungi</taxon>
        <taxon>Dikarya</taxon>
        <taxon>Ascomycota</taxon>
        <taxon>Pezizomycotina</taxon>
        <taxon>Leotiomycetes</taxon>
        <taxon>Helotiales</taxon>
        <taxon>Sclerotiniaceae</taxon>
        <taxon>Sclerotinia</taxon>
    </lineage>
</organism>
<reference evidence="2" key="1">
    <citation type="journal article" date="2011" name="PLoS Genet.">
        <title>Genomic analysis of the necrotrophic fungal pathogens Sclerotinia sclerotiorum and Botrytis cinerea.</title>
        <authorList>
            <person name="Amselem J."/>
            <person name="Cuomo C.A."/>
            <person name="van Kan J.A."/>
            <person name="Viaud M."/>
            <person name="Benito E.P."/>
            <person name="Couloux A."/>
            <person name="Coutinho P.M."/>
            <person name="de Vries R.P."/>
            <person name="Dyer P.S."/>
            <person name="Fillinger S."/>
            <person name="Fournier E."/>
            <person name="Gout L."/>
            <person name="Hahn M."/>
            <person name="Kohn L."/>
            <person name="Lapalu N."/>
            <person name="Plummer K.M."/>
            <person name="Pradier J.M."/>
            <person name="Quevillon E."/>
            <person name="Sharon A."/>
            <person name="Simon A."/>
            <person name="ten Have A."/>
            <person name="Tudzynski B."/>
            <person name="Tudzynski P."/>
            <person name="Wincker P."/>
            <person name="Andrew M."/>
            <person name="Anthouard V."/>
            <person name="Beever R.E."/>
            <person name="Beffa R."/>
            <person name="Benoit I."/>
            <person name="Bouzid O."/>
            <person name="Brault B."/>
            <person name="Chen Z."/>
            <person name="Choquer M."/>
            <person name="Collemare J."/>
            <person name="Cotton P."/>
            <person name="Danchin E.G."/>
            <person name="Da Silva C."/>
            <person name="Gautier A."/>
            <person name="Giraud C."/>
            <person name="Giraud T."/>
            <person name="Gonzalez C."/>
            <person name="Grossetete S."/>
            <person name="Guldener U."/>
            <person name="Henrissat B."/>
            <person name="Howlett B.J."/>
            <person name="Kodira C."/>
            <person name="Kretschmer M."/>
            <person name="Lappartient A."/>
            <person name="Leroch M."/>
            <person name="Levis C."/>
            <person name="Mauceli E."/>
            <person name="Neuveglise C."/>
            <person name="Oeser B."/>
            <person name="Pearson M."/>
            <person name="Poulain J."/>
            <person name="Poussereau N."/>
            <person name="Quesneville H."/>
            <person name="Rascle C."/>
            <person name="Schumacher J."/>
            <person name="Segurens B."/>
            <person name="Sexton A."/>
            <person name="Silva E."/>
            <person name="Sirven C."/>
            <person name="Soanes D.M."/>
            <person name="Talbot N.J."/>
            <person name="Templeton M."/>
            <person name="Yandava C."/>
            <person name="Yarden O."/>
            <person name="Zeng Q."/>
            <person name="Rollins J.A."/>
            <person name="Lebrun M.H."/>
            <person name="Dickman M."/>
        </authorList>
    </citation>
    <scope>NUCLEOTIDE SEQUENCE [LARGE SCALE GENOMIC DNA]</scope>
    <source>
        <strain evidence="2">ATCC 18683 / 1980 / Ss-1</strain>
    </source>
</reference>
<keyword evidence="2" id="KW-1185">Reference proteome</keyword>
<dbReference type="GeneID" id="5488613"/>
<proteinExistence type="predicted"/>